<dbReference type="Pfam" id="PF00015">
    <property type="entry name" value="MCPsignal"/>
    <property type="match status" value="1"/>
</dbReference>
<dbReference type="InterPro" id="IPR004090">
    <property type="entry name" value="Chemotax_Me-accpt_rcpt"/>
</dbReference>
<feature type="coiled-coil region" evidence="9">
    <location>
        <begin position="537"/>
        <end position="567"/>
    </location>
</feature>
<dbReference type="Proteomes" id="UP000617628">
    <property type="component" value="Unassembled WGS sequence"/>
</dbReference>
<evidence type="ECO:0000313" key="13">
    <source>
        <dbReference type="Proteomes" id="UP000617628"/>
    </source>
</evidence>
<name>A0A934VT55_9BACT</name>
<evidence type="ECO:0000256" key="1">
    <source>
        <dbReference type="ARBA" id="ARBA00004651"/>
    </source>
</evidence>
<evidence type="ECO:0000256" key="9">
    <source>
        <dbReference type="SAM" id="Coils"/>
    </source>
</evidence>
<dbReference type="PRINTS" id="PR00260">
    <property type="entry name" value="CHEMTRNSDUCR"/>
</dbReference>
<dbReference type="AlphaFoldDB" id="A0A934VT55"/>
<organism evidence="12 13">
    <name type="scientific">Pelagicoccus mobilis</name>
    <dbReference type="NCBI Taxonomy" id="415221"/>
    <lineage>
        <taxon>Bacteria</taxon>
        <taxon>Pseudomonadati</taxon>
        <taxon>Verrucomicrobiota</taxon>
        <taxon>Opitutia</taxon>
        <taxon>Puniceicoccales</taxon>
        <taxon>Pelagicoccaceae</taxon>
        <taxon>Pelagicoccus</taxon>
    </lineage>
</organism>
<keyword evidence="13" id="KW-1185">Reference proteome</keyword>
<dbReference type="GO" id="GO:0005886">
    <property type="term" value="C:plasma membrane"/>
    <property type="evidence" value="ECO:0007669"/>
    <property type="project" value="UniProtKB-SubCell"/>
</dbReference>
<evidence type="ECO:0000256" key="7">
    <source>
        <dbReference type="ARBA" id="ARBA00029447"/>
    </source>
</evidence>
<feature type="transmembrane region" description="Helical" evidence="10">
    <location>
        <begin position="281"/>
        <end position="304"/>
    </location>
</feature>
<evidence type="ECO:0000256" key="4">
    <source>
        <dbReference type="ARBA" id="ARBA00022692"/>
    </source>
</evidence>
<keyword evidence="4 10" id="KW-0812">Transmembrane</keyword>
<sequence>MKLRSLSLKGKILLSSVGLVLLGSVALGYLTFRVSSKSLREAIEDQSVQQSHHVANALDGWISDRKIEIEQWSQQKAYKSSLADSFVGRASRRNASALLSGIVEKYPHLVHLSLIDAEGVELASSAEKAGLQYAKAPWMERSLRGEIAVSKALIDGSAGGTVYISSLVSGDDASGVLVATVSLDYLFDRFLSEVRIGEEGFAYLAQREGEVIAHPQSGIAGTLNLSDSGWWTALLGEQVGYLVYDEEGQANVAASANLQEVGWVVCVTAAESDVFAALNSLMRVSVLVTLTITLLASVSILLLINTIVRPIQRFVNGLESATLQVTEAANQVAATSQQVANCSSEQAASVEETSASLEEVASKTNENAVQAQEAQSVIREEAIVSLNEVNNRIMDSTRAIHETTSMTEETLKIVKTIDDIAFQTNILALNAAVEAARAGEAGAGFAVVADEVRQLAGKAAVAARDSGDLINRSHTSVREVASITETIAAKMDENLAVSDRIAANMDSISDASTSQAASIQQINSTMTTIDRVTQANVASSEESAAAAEELNAQAEQMREFVRKIRRSIDGAGIEDASVIPPAIPTETESSFRVADVPVESSPFPQRMEESLFKN</sequence>
<dbReference type="Gene3D" id="3.30.450.20">
    <property type="entry name" value="PAS domain"/>
    <property type="match status" value="1"/>
</dbReference>
<dbReference type="InterPro" id="IPR004089">
    <property type="entry name" value="MCPsignal_dom"/>
</dbReference>
<evidence type="ECO:0000259" key="11">
    <source>
        <dbReference type="PROSITE" id="PS50111"/>
    </source>
</evidence>
<gene>
    <name evidence="12" type="ORF">JIN87_19950</name>
</gene>
<dbReference type="SUPFAM" id="SSF58104">
    <property type="entry name" value="Methyl-accepting chemotaxis protein (MCP) signaling domain"/>
    <property type="match status" value="1"/>
</dbReference>
<evidence type="ECO:0000256" key="5">
    <source>
        <dbReference type="ARBA" id="ARBA00022989"/>
    </source>
</evidence>
<comment type="subcellular location">
    <subcellularLocation>
        <location evidence="1">Cell membrane</location>
        <topology evidence="1">Multi-pass membrane protein</topology>
    </subcellularLocation>
</comment>
<dbReference type="PANTHER" id="PTHR43531">
    <property type="entry name" value="PROTEIN ICFG"/>
    <property type="match status" value="1"/>
</dbReference>
<evidence type="ECO:0000256" key="3">
    <source>
        <dbReference type="ARBA" id="ARBA00022500"/>
    </source>
</evidence>
<dbReference type="RefSeq" id="WP_200357381.1">
    <property type="nucleotide sequence ID" value="NZ_JAENIL010000042.1"/>
</dbReference>
<feature type="domain" description="Methyl-accepting transducer" evidence="11">
    <location>
        <begin position="321"/>
        <end position="551"/>
    </location>
</feature>
<comment type="similarity">
    <text evidence="7">Belongs to the methyl-accepting chemotaxis (MCP) protein family.</text>
</comment>
<dbReference type="Pfam" id="PF02743">
    <property type="entry name" value="dCache_1"/>
    <property type="match status" value="1"/>
</dbReference>
<dbReference type="GO" id="GO:0006935">
    <property type="term" value="P:chemotaxis"/>
    <property type="evidence" value="ECO:0007669"/>
    <property type="project" value="UniProtKB-KW"/>
</dbReference>
<keyword evidence="5 10" id="KW-1133">Transmembrane helix</keyword>
<evidence type="ECO:0000256" key="8">
    <source>
        <dbReference type="PROSITE-ProRule" id="PRU00284"/>
    </source>
</evidence>
<keyword evidence="6 10" id="KW-0472">Membrane</keyword>
<keyword evidence="3" id="KW-0145">Chemotaxis</keyword>
<keyword evidence="9" id="KW-0175">Coiled coil</keyword>
<evidence type="ECO:0000256" key="10">
    <source>
        <dbReference type="SAM" id="Phobius"/>
    </source>
</evidence>
<dbReference type="InterPro" id="IPR051310">
    <property type="entry name" value="MCP_chemotaxis"/>
</dbReference>
<dbReference type="GO" id="GO:0004888">
    <property type="term" value="F:transmembrane signaling receptor activity"/>
    <property type="evidence" value="ECO:0007669"/>
    <property type="project" value="InterPro"/>
</dbReference>
<evidence type="ECO:0000313" key="12">
    <source>
        <dbReference type="EMBL" id="MBK1879169.1"/>
    </source>
</evidence>
<accession>A0A934VT55</accession>
<evidence type="ECO:0000256" key="6">
    <source>
        <dbReference type="ARBA" id="ARBA00023136"/>
    </source>
</evidence>
<dbReference type="InterPro" id="IPR033479">
    <property type="entry name" value="dCache_1"/>
</dbReference>
<proteinExistence type="inferred from homology"/>
<reference evidence="12" key="1">
    <citation type="submission" date="2021-01" db="EMBL/GenBank/DDBJ databases">
        <title>Modified the classification status of verrucomicrobia.</title>
        <authorList>
            <person name="Feng X."/>
        </authorList>
    </citation>
    <scope>NUCLEOTIDE SEQUENCE</scope>
    <source>
        <strain evidence="12">KCTC 13126</strain>
    </source>
</reference>
<keyword evidence="2" id="KW-1003">Cell membrane</keyword>
<dbReference type="EMBL" id="JAENIL010000042">
    <property type="protein sequence ID" value="MBK1879169.1"/>
    <property type="molecule type" value="Genomic_DNA"/>
</dbReference>
<comment type="caution">
    <text evidence="12">The sequence shown here is derived from an EMBL/GenBank/DDBJ whole genome shotgun (WGS) entry which is preliminary data.</text>
</comment>
<dbReference type="PANTHER" id="PTHR43531:SF11">
    <property type="entry name" value="METHYL-ACCEPTING CHEMOTAXIS PROTEIN 3"/>
    <property type="match status" value="1"/>
</dbReference>
<protein>
    <submittedName>
        <fullName evidence="12">Cache 3/Cache 2 fusion domain-containing protein</fullName>
    </submittedName>
</protein>
<evidence type="ECO:0000256" key="2">
    <source>
        <dbReference type="ARBA" id="ARBA00022475"/>
    </source>
</evidence>
<keyword evidence="8" id="KW-0807">Transducer</keyword>
<dbReference type="GO" id="GO:0007165">
    <property type="term" value="P:signal transduction"/>
    <property type="evidence" value="ECO:0007669"/>
    <property type="project" value="UniProtKB-KW"/>
</dbReference>
<dbReference type="SMART" id="SM00283">
    <property type="entry name" value="MA"/>
    <property type="match status" value="1"/>
</dbReference>
<dbReference type="PROSITE" id="PS50111">
    <property type="entry name" value="CHEMOTAXIS_TRANSDUC_2"/>
    <property type="match status" value="1"/>
</dbReference>
<dbReference type="Gene3D" id="1.10.287.950">
    <property type="entry name" value="Methyl-accepting chemotaxis protein"/>
    <property type="match status" value="1"/>
</dbReference>
<dbReference type="CDD" id="cd12912">
    <property type="entry name" value="PDC2_MCP_like"/>
    <property type="match status" value="1"/>
</dbReference>